<dbReference type="InterPro" id="IPR028098">
    <property type="entry name" value="Glyco_trans_4-like_N"/>
</dbReference>
<gene>
    <name evidence="4" type="ORF">GGQ63_003525</name>
</gene>
<protein>
    <submittedName>
        <fullName evidence="4">Glycosyltransferase involved in cell wall biosynthesis</fullName>
    </submittedName>
</protein>
<proteinExistence type="predicted"/>
<reference evidence="4 5" key="1">
    <citation type="submission" date="2020-08" db="EMBL/GenBank/DDBJ databases">
        <title>Genomic Encyclopedia of Type Strains, Phase IV (KMG-IV): sequencing the most valuable type-strain genomes for metagenomic binning, comparative biology and taxonomic classification.</title>
        <authorList>
            <person name="Goeker M."/>
        </authorList>
    </citation>
    <scope>NUCLEOTIDE SEQUENCE [LARGE SCALE GENOMIC DNA]</scope>
    <source>
        <strain evidence="4 5">DSM 16268</strain>
    </source>
</reference>
<sequence length="347" mass="36005">MRRVAFAIPGDLEARTGGYGYDRRLIAELPRFGWAVDHLPLAAGFPRPDPEERAAAAAVFSALPDGALLLVDGLALGVLDTEAERQAARVRLVALCHHPLALETGLAPGEAARFAASERRALAACRAVIATSAATAATLRTEYGVPPDRIAVAPPGTERIGRASGAGDPPVLLALGTVTRRKGHDLLVAALERIRDLAWTCRIVGDDRLDPDWTVAIRGAIAAAGLGGRIVIAGRSDDPSAELLGADLFVLPSRYEGYGMAFAEALACGLPVVACRAGAVPDVVPEEAGALVPVDDVVALADALRRLVGDRAARRRAADAAFAAGAALPSWQDTARLVALRLDAVAA</sequence>
<dbReference type="Proteomes" id="UP000523821">
    <property type="component" value="Unassembled WGS sequence"/>
</dbReference>
<keyword evidence="5" id="KW-1185">Reference proteome</keyword>
<dbReference type="Pfam" id="PF13439">
    <property type="entry name" value="Glyco_transf_4"/>
    <property type="match status" value="1"/>
</dbReference>
<dbReference type="AlphaFoldDB" id="A0A7W9FPH5"/>
<keyword evidence="2 4" id="KW-0808">Transferase</keyword>
<keyword evidence="1" id="KW-0328">Glycosyltransferase</keyword>
<evidence type="ECO:0000313" key="4">
    <source>
        <dbReference type="EMBL" id="MBB5754439.1"/>
    </source>
</evidence>
<dbReference type="PANTHER" id="PTHR12526">
    <property type="entry name" value="GLYCOSYLTRANSFERASE"/>
    <property type="match status" value="1"/>
</dbReference>
<dbReference type="RefSeq" id="WP_183857881.1">
    <property type="nucleotide sequence ID" value="NZ_JACHOO010000008.1"/>
</dbReference>
<feature type="domain" description="Glycosyltransferase subfamily 4-like N-terminal" evidence="3">
    <location>
        <begin position="86"/>
        <end position="157"/>
    </location>
</feature>
<comment type="caution">
    <text evidence="4">The sequence shown here is derived from an EMBL/GenBank/DDBJ whole genome shotgun (WGS) entry which is preliminary data.</text>
</comment>
<dbReference type="GO" id="GO:0016757">
    <property type="term" value="F:glycosyltransferase activity"/>
    <property type="evidence" value="ECO:0007669"/>
    <property type="project" value="UniProtKB-KW"/>
</dbReference>
<organism evidence="4 5">
    <name type="scientific">Prosthecomicrobium pneumaticum</name>
    <dbReference type="NCBI Taxonomy" id="81895"/>
    <lineage>
        <taxon>Bacteria</taxon>
        <taxon>Pseudomonadati</taxon>
        <taxon>Pseudomonadota</taxon>
        <taxon>Alphaproteobacteria</taxon>
        <taxon>Hyphomicrobiales</taxon>
        <taxon>Kaistiaceae</taxon>
        <taxon>Prosthecomicrobium</taxon>
    </lineage>
</organism>
<evidence type="ECO:0000259" key="3">
    <source>
        <dbReference type="Pfam" id="PF13439"/>
    </source>
</evidence>
<accession>A0A7W9FPH5</accession>
<name>A0A7W9FPH5_9HYPH</name>
<evidence type="ECO:0000313" key="5">
    <source>
        <dbReference type="Proteomes" id="UP000523821"/>
    </source>
</evidence>
<evidence type="ECO:0000256" key="1">
    <source>
        <dbReference type="ARBA" id="ARBA00022676"/>
    </source>
</evidence>
<dbReference type="EMBL" id="JACHOO010000008">
    <property type="protein sequence ID" value="MBB5754439.1"/>
    <property type="molecule type" value="Genomic_DNA"/>
</dbReference>
<evidence type="ECO:0000256" key="2">
    <source>
        <dbReference type="ARBA" id="ARBA00022679"/>
    </source>
</evidence>
<dbReference type="CDD" id="cd03801">
    <property type="entry name" value="GT4_PimA-like"/>
    <property type="match status" value="1"/>
</dbReference>
<dbReference type="SUPFAM" id="SSF53756">
    <property type="entry name" value="UDP-Glycosyltransferase/glycogen phosphorylase"/>
    <property type="match status" value="1"/>
</dbReference>
<dbReference type="PANTHER" id="PTHR12526:SF510">
    <property type="entry name" value="D-INOSITOL 3-PHOSPHATE GLYCOSYLTRANSFERASE"/>
    <property type="match status" value="1"/>
</dbReference>
<dbReference type="Gene3D" id="3.40.50.2000">
    <property type="entry name" value="Glycogen Phosphorylase B"/>
    <property type="match status" value="2"/>
</dbReference>
<dbReference type="Pfam" id="PF13692">
    <property type="entry name" value="Glyco_trans_1_4"/>
    <property type="match status" value="1"/>
</dbReference>